<dbReference type="GO" id="GO:0004519">
    <property type="term" value="F:endonuclease activity"/>
    <property type="evidence" value="ECO:0007669"/>
    <property type="project" value="UniProtKB-KW"/>
</dbReference>
<reference evidence="3 4" key="1">
    <citation type="submission" date="2021-01" db="EMBL/GenBank/DDBJ databases">
        <title>Sequencing the genomes of 1000 actinobacteria strains.</title>
        <authorList>
            <person name="Klenk H.-P."/>
        </authorList>
    </citation>
    <scope>NUCLEOTIDE SEQUENCE [LARGE SCALE GENOMIC DNA]</scope>
    <source>
        <strain evidence="3 4">DSM 18239</strain>
    </source>
</reference>
<dbReference type="PANTHER" id="PTHR34477">
    <property type="entry name" value="UPF0213 PROTEIN YHBQ"/>
    <property type="match status" value="1"/>
</dbReference>
<keyword evidence="3" id="KW-0540">Nuclease</keyword>
<dbReference type="InterPro" id="IPR000305">
    <property type="entry name" value="GIY-YIG_endonuc"/>
</dbReference>
<dbReference type="SUPFAM" id="SSF82771">
    <property type="entry name" value="GIY-YIG endonuclease"/>
    <property type="match status" value="1"/>
</dbReference>
<keyword evidence="3" id="KW-0378">Hydrolase</keyword>
<evidence type="ECO:0000313" key="4">
    <source>
        <dbReference type="Proteomes" id="UP000732378"/>
    </source>
</evidence>
<keyword evidence="3" id="KW-0255">Endonuclease</keyword>
<evidence type="ECO:0000256" key="1">
    <source>
        <dbReference type="ARBA" id="ARBA00007435"/>
    </source>
</evidence>
<proteinExistence type="inferred from homology"/>
<comment type="similarity">
    <text evidence="1">Belongs to the UPF0213 family.</text>
</comment>
<accession>A0ABS2MD07</accession>
<gene>
    <name evidence="3" type="ORF">JOE61_002907</name>
</gene>
<dbReference type="Pfam" id="PF01541">
    <property type="entry name" value="GIY-YIG"/>
    <property type="match status" value="1"/>
</dbReference>
<dbReference type="Gene3D" id="3.40.1440.10">
    <property type="entry name" value="GIY-YIG endonuclease"/>
    <property type="match status" value="1"/>
</dbReference>
<protein>
    <submittedName>
        <fullName evidence="3">GIY-YIG superfamily endonuclease</fullName>
    </submittedName>
</protein>
<evidence type="ECO:0000259" key="2">
    <source>
        <dbReference type="PROSITE" id="PS50164"/>
    </source>
</evidence>
<dbReference type="RefSeq" id="WP_193668454.1">
    <property type="nucleotide sequence ID" value="NZ_JACDTV010000005.1"/>
</dbReference>
<comment type="caution">
    <text evidence="3">The sequence shown here is derived from an EMBL/GenBank/DDBJ whole genome shotgun (WGS) entry which is preliminary data.</text>
</comment>
<dbReference type="Proteomes" id="UP000732378">
    <property type="component" value="Unassembled WGS sequence"/>
</dbReference>
<dbReference type="PROSITE" id="PS50164">
    <property type="entry name" value="GIY_YIG"/>
    <property type="match status" value="1"/>
</dbReference>
<dbReference type="CDD" id="cd10456">
    <property type="entry name" value="GIY-YIG_UPF0213"/>
    <property type="match status" value="1"/>
</dbReference>
<organism evidence="3 4">
    <name type="scientific">Nocardioides salarius</name>
    <dbReference type="NCBI Taxonomy" id="374513"/>
    <lineage>
        <taxon>Bacteria</taxon>
        <taxon>Bacillati</taxon>
        <taxon>Actinomycetota</taxon>
        <taxon>Actinomycetes</taxon>
        <taxon>Propionibacteriales</taxon>
        <taxon>Nocardioidaceae</taxon>
        <taxon>Nocardioides</taxon>
    </lineage>
</organism>
<dbReference type="EMBL" id="JAFBBZ010000001">
    <property type="protein sequence ID" value="MBM7509093.1"/>
    <property type="molecule type" value="Genomic_DNA"/>
</dbReference>
<keyword evidence="4" id="KW-1185">Reference proteome</keyword>
<evidence type="ECO:0000313" key="3">
    <source>
        <dbReference type="EMBL" id="MBM7509093.1"/>
    </source>
</evidence>
<dbReference type="InterPro" id="IPR035901">
    <property type="entry name" value="GIY-YIG_endonuc_sf"/>
</dbReference>
<feature type="domain" description="GIY-YIG" evidence="2">
    <location>
        <begin position="1"/>
        <end position="75"/>
    </location>
</feature>
<dbReference type="PANTHER" id="PTHR34477:SF1">
    <property type="entry name" value="UPF0213 PROTEIN YHBQ"/>
    <property type="match status" value="1"/>
</dbReference>
<name>A0ABS2MD07_9ACTN</name>
<sequence>MPYTYMVQCSDGRYYVGSTWDLDRRLAEHNAGTGAEFTRRRRPVRLVWNAQFDSIADAFAYEKRIQGWRREKREALVRGDFAALPELASRSWWAQQQRRGT</sequence>
<dbReference type="InterPro" id="IPR050190">
    <property type="entry name" value="UPF0213_domain"/>
</dbReference>